<evidence type="ECO:0000256" key="4">
    <source>
        <dbReference type="ARBA" id="ARBA00023136"/>
    </source>
</evidence>
<comment type="similarity">
    <text evidence="5">Belongs to the SAT4 family.</text>
</comment>
<feature type="transmembrane region" description="Helical" evidence="6">
    <location>
        <begin position="173"/>
        <end position="192"/>
    </location>
</feature>
<sequence>MQDLRPLSYAVISILYVLGTVTIAMRIYVRGFTMRAFGLDDWAMTAMLVFNSCQQALLYYFLQFGGGLHITQVMTEHPEWLPLLLKGLLAEEFWYIWMQFSVKMCFLLFYFRLSKASQFRMALWGVIGFHIATTVVIWLLYGLQCRPLAAFYDPASYPGVKCLSTDVTYFVPYSLNMTTDLLILFLPLPVVWNLKMTLKRRLAVLA</sequence>
<keyword evidence="4 6" id="KW-0472">Membrane</keyword>
<name>A0A3E2GR42_SCYLI</name>
<feature type="domain" description="Rhodopsin" evidence="7">
    <location>
        <begin position="25"/>
        <end position="205"/>
    </location>
</feature>
<evidence type="ECO:0000256" key="3">
    <source>
        <dbReference type="ARBA" id="ARBA00022989"/>
    </source>
</evidence>
<dbReference type="Proteomes" id="UP000258309">
    <property type="component" value="Unassembled WGS sequence"/>
</dbReference>
<keyword evidence="9" id="KW-1185">Reference proteome</keyword>
<dbReference type="PANTHER" id="PTHR33048:SF47">
    <property type="entry name" value="INTEGRAL MEMBRANE PROTEIN-RELATED"/>
    <property type="match status" value="1"/>
</dbReference>
<proteinExistence type="inferred from homology"/>
<feature type="transmembrane region" description="Helical" evidence="6">
    <location>
        <begin position="93"/>
        <end position="111"/>
    </location>
</feature>
<dbReference type="EMBL" id="NCSJ02000766">
    <property type="protein sequence ID" value="RFU23570.1"/>
    <property type="molecule type" value="Genomic_DNA"/>
</dbReference>
<feature type="transmembrane region" description="Helical" evidence="6">
    <location>
        <begin position="6"/>
        <end position="29"/>
    </location>
</feature>
<gene>
    <name evidence="8" type="ORF">B7463_g12768</name>
</gene>
<accession>A0A3E2GR42</accession>
<dbReference type="AlphaFoldDB" id="A0A3E2GR42"/>
<dbReference type="InterPro" id="IPR052337">
    <property type="entry name" value="SAT4-like"/>
</dbReference>
<evidence type="ECO:0000256" key="5">
    <source>
        <dbReference type="ARBA" id="ARBA00038359"/>
    </source>
</evidence>
<keyword evidence="2 6" id="KW-0812">Transmembrane</keyword>
<evidence type="ECO:0000313" key="8">
    <source>
        <dbReference type="EMBL" id="RFU23570.1"/>
    </source>
</evidence>
<dbReference type="InterPro" id="IPR049326">
    <property type="entry name" value="Rhodopsin_dom_fungi"/>
</dbReference>
<dbReference type="OrthoDB" id="5329176at2759"/>
<reference evidence="8 9" key="1">
    <citation type="submission" date="2018-05" db="EMBL/GenBank/DDBJ databases">
        <title>Draft genome sequence of Scytalidium lignicola DSM 105466, a ubiquitous saprotrophic fungus.</title>
        <authorList>
            <person name="Buettner E."/>
            <person name="Gebauer A.M."/>
            <person name="Hofrichter M."/>
            <person name="Liers C."/>
            <person name="Kellner H."/>
        </authorList>
    </citation>
    <scope>NUCLEOTIDE SEQUENCE [LARGE SCALE GENOMIC DNA]</scope>
    <source>
        <strain evidence="8 9">DSM 105466</strain>
    </source>
</reference>
<comment type="subcellular location">
    <subcellularLocation>
        <location evidence="1">Membrane</location>
        <topology evidence="1">Multi-pass membrane protein</topology>
    </subcellularLocation>
</comment>
<dbReference type="Pfam" id="PF20684">
    <property type="entry name" value="Fung_rhodopsin"/>
    <property type="match status" value="1"/>
</dbReference>
<feature type="transmembrane region" description="Helical" evidence="6">
    <location>
        <begin position="123"/>
        <end position="141"/>
    </location>
</feature>
<organism evidence="8 9">
    <name type="scientific">Scytalidium lignicola</name>
    <name type="common">Hyphomycete</name>
    <dbReference type="NCBI Taxonomy" id="5539"/>
    <lineage>
        <taxon>Eukaryota</taxon>
        <taxon>Fungi</taxon>
        <taxon>Dikarya</taxon>
        <taxon>Ascomycota</taxon>
        <taxon>Pezizomycotina</taxon>
        <taxon>Leotiomycetes</taxon>
        <taxon>Leotiomycetes incertae sedis</taxon>
        <taxon>Scytalidium</taxon>
    </lineage>
</organism>
<feature type="non-terminal residue" evidence="8">
    <location>
        <position position="1"/>
    </location>
</feature>
<evidence type="ECO:0000256" key="2">
    <source>
        <dbReference type="ARBA" id="ARBA00022692"/>
    </source>
</evidence>
<feature type="non-terminal residue" evidence="8">
    <location>
        <position position="206"/>
    </location>
</feature>
<keyword evidence="3 6" id="KW-1133">Transmembrane helix</keyword>
<dbReference type="PANTHER" id="PTHR33048">
    <property type="entry name" value="PTH11-LIKE INTEGRAL MEMBRANE PROTEIN (AFU_ORTHOLOGUE AFUA_5G11245)"/>
    <property type="match status" value="1"/>
</dbReference>
<evidence type="ECO:0000256" key="1">
    <source>
        <dbReference type="ARBA" id="ARBA00004141"/>
    </source>
</evidence>
<dbReference type="GO" id="GO:0016020">
    <property type="term" value="C:membrane"/>
    <property type="evidence" value="ECO:0007669"/>
    <property type="project" value="UniProtKB-SubCell"/>
</dbReference>
<evidence type="ECO:0000259" key="7">
    <source>
        <dbReference type="Pfam" id="PF20684"/>
    </source>
</evidence>
<evidence type="ECO:0000256" key="6">
    <source>
        <dbReference type="SAM" id="Phobius"/>
    </source>
</evidence>
<evidence type="ECO:0000313" key="9">
    <source>
        <dbReference type="Proteomes" id="UP000258309"/>
    </source>
</evidence>
<protein>
    <recommendedName>
        <fullName evidence="7">Rhodopsin domain-containing protein</fullName>
    </recommendedName>
</protein>
<comment type="caution">
    <text evidence="8">The sequence shown here is derived from an EMBL/GenBank/DDBJ whole genome shotgun (WGS) entry which is preliminary data.</text>
</comment>
<dbReference type="OMA" id="EAYWDRS"/>